<evidence type="ECO:0000313" key="3">
    <source>
        <dbReference type="Proteomes" id="UP001202328"/>
    </source>
</evidence>
<protein>
    <submittedName>
        <fullName evidence="2">Uncharacterized protein</fullName>
    </submittedName>
</protein>
<feature type="region of interest" description="Disordered" evidence="1">
    <location>
        <begin position="182"/>
        <end position="203"/>
    </location>
</feature>
<evidence type="ECO:0000313" key="2">
    <source>
        <dbReference type="EMBL" id="KAI3910885.1"/>
    </source>
</evidence>
<accession>A0AAD4SKX8</accession>
<evidence type="ECO:0000256" key="1">
    <source>
        <dbReference type="SAM" id="MobiDB-lite"/>
    </source>
</evidence>
<name>A0AAD4SKX8_9MAGN</name>
<dbReference type="AlphaFoldDB" id="A0AAD4SKX8"/>
<dbReference type="Proteomes" id="UP001202328">
    <property type="component" value="Unassembled WGS sequence"/>
</dbReference>
<gene>
    <name evidence="2" type="ORF">MKW98_022572</name>
</gene>
<proteinExistence type="predicted"/>
<comment type="caution">
    <text evidence="2">The sequence shown here is derived from an EMBL/GenBank/DDBJ whole genome shotgun (WGS) entry which is preliminary data.</text>
</comment>
<dbReference type="EMBL" id="JAJJMB010010087">
    <property type="protein sequence ID" value="KAI3910885.1"/>
    <property type="molecule type" value="Genomic_DNA"/>
</dbReference>
<reference evidence="2" key="1">
    <citation type="submission" date="2022-04" db="EMBL/GenBank/DDBJ databases">
        <title>A functionally conserved STORR gene fusion in Papaver species that diverged 16.8 million years ago.</title>
        <authorList>
            <person name="Catania T."/>
        </authorList>
    </citation>
    <scope>NUCLEOTIDE SEQUENCE</scope>
    <source>
        <strain evidence="2">S-188037</strain>
    </source>
</reference>
<sequence>MSSSSCFGFKVQKDSIKDPISNPLTAAMEMMQTYLFFIPPQELEFSPSTSLFGELVQEKKVQLRLEARFNKHHTDKYIPLGWLTEMVRAHCWDREREIEWVDEENWVDGEEEENLETMKDEHMGLKTENKSMMMHEEEMGRNPDTLMNMHMGLKTGNQRTMMPCKKIKTGTKNKRMMMHNEEQKQEKMDRKLEDSCKFSPDFH</sequence>
<organism evidence="2 3">
    <name type="scientific">Papaver atlanticum</name>
    <dbReference type="NCBI Taxonomy" id="357466"/>
    <lineage>
        <taxon>Eukaryota</taxon>
        <taxon>Viridiplantae</taxon>
        <taxon>Streptophyta</taxon>
        <taxon>Embryophyta</taxon>
        <taxon>Tracheophyta</taxon>
        <taxon>Spermatophyta</taxon>
        <taxon>Magnoliopsida</taxon>
        <taxon>Ranunculales</taxon>
        <taxon>Papaveraceae</taxon>
        <taxon>Papaveroideae</taxon>
        <taxon>Papaver</taxon>
    </lineage>
</organism>
<keyword evidence="3" id="KW-1185">Reference proteome</keyword>